<reference evidence="2" key="1">
    <citation type="journal article" date="2015" name="Nat. Genet.">
        <title>The genome and transcriptome of the zoonotic hookworm Ancylostoma ceylanicum identify infection-specific gene families.</title>
        <authorList>
            <person name="Schwarz E.M."/>
            <person name="Hu Y."/>
            <person name="Antoshechkin I."/>
            <person name="Miller M.M."/>
            <person name="Sternberg P.W."/>
            <person name="Aroian R.V."/>
        </authorList>
    </citation>
    <scope>NUCLEOTIDE SEQUENCE</scope>
    <source>
        <strain evidence="2">HY135</strain>
    </source>
</reference>
<name>A0A016V9D7_9BILA</name>
<comment type="caution">
    <text evidence="1">The sequence shown here is derived from an EMBL/GenBank/DDBJ whole genome shotgun (WGS) entry which is preliminary data.</text>
</comment>
<keyword evidence="2" id="KW-1185">Reference proteome</keyword>
<dbReference type="Proteomes" id="UP000024635">
    <property type="component" value="Unassembled WGS sequence"/>
</dbReference>
<evidence type="ECO:0000313" key="1">
    <source>
        <dbReference type="EMBL" id="EYC24289.1"/>
    </source>
</evidence>
<evidence type="ECO:0000313" key="2">
    <source>
        <dbReference type="Proteomes" id="UP000024635"/>
    </source>
</evidence>
<sequence length="73" mass="8337">MLFYPQVPQIHHRRNKTGFFNTSFVIYNQENLQWLLIRMMYAIPCKNTEKTFFATQLVEPVGGAGGGAKALSD</sequence>
<organism evidence="1 2">
    <name type="scientific">Ancylostoma ceylanicum</name>
    <dbReference type="NCBI Taxonomy" id="53326"/>
    <lineage>
        <taxon>Eukaryota</taxon>
        <taxon>Metazoa</taxon>
        <taxon>Ecdysozoa</taxon>
        <taxon>Nematoda</taxon>
        <taxon>Chromadorea</taxon>
        <taxon>Rhabditida</taxon>
        <taxon>Rhabditina</taxon>
        <taxon>Rhabditomorpha</taxon>
        <taxon>Strongyloidea</taxon>
        <taxon>Ancylostomatidae</taxon>
        <taxon>Ancylostomatinae</taxon>
        <taxon>Ancylostoma</taxon>
    </lineage>
</organism>
<dbReference type="EMBL" id="JARK01001350">
    <property type="protein sequence ID" value="EYC24289.1"/>
    <property type="molecule type" value="Genomic_DNA"/>
</dbReference>
<dbReference type="AlphaFoldDB" id="A0A016V9D7"/>
<proteinExistence type="predicted"/>
<gene>
    <name evidence="1" type="primary">Acey_s0014.g2422</name>
    <name evidence="1" type="ORF">Y032_0014g2422</name>
</gene>
<accession>A0A016V9D7</accession>
<protein>
    <submittedName>
        <fullName evidence="1">Uncharacterized protein</fullName>
    </submittedName>
</protein>